<organism evidence="1 2">
    <name type="scientific">Dyadobacter psychrotolerans</name>
    <dbReference type="NCBI Taxonomy" id="2541721"/>
    <lineage>
        <taxon>Bacteria</taxon>
        <taxon>Pseudomonadati</taxon>
        <taxon>Bacteroidota</taxon>
        <taxon>Cytophagia</taxon>
        <taxon>Cytophagales</taxon>
        <taxon>Spirosomataceae</taxon>
        <taxon>Dyadobacter</taxon>
    </lineage>
</organism>
<dbReference type="AlphaFoldDB" id="A0A4R5D7N9"/>
<sequence>MKTQAEPIDIKEDIMIPIYLSNGSFEANEELIHVIQRTALVLGLSTVNDLRAVTEEAFFEIFTPLMNAHYGLK</sequence>
<dbReference type="EMBL" id="SMFL01000024">
    <property type="protein sequence ID" value="TDE08687.1"/>
    <property type="molecule type" value="Genomic_DNA"/>
</dbReference>
<accession>A0A4R5D7N9</accession>
<comment type="caution">
    <text evidence="1">The sequence shown here is derived from an EMBL/GenBank/DDBJ whole genome shotgun (WGS) entry which is preliminary data.</text>
</comment>
<gene>
    <name evidence="1" type="ORF">E0F88_32165</name>
</gene>
<dbReference type="Proteomes" id="UP000294850">
    <property type="component" value="Unassembled WGS sequence"/>
</dbReference>
<reference evidence="1 2" key="1">
    <citation type="submission" date="2019-03" db="EMBL/GenBank/DDBJ databases">
        <title>Dyadobacter AR-3-6 sp. nov., isolated from arctic soil.</title>
        <authorList>
            <person name="Chaudhary D.K."/>
        </authorList>
    </citation>
    <scope>NUCLEOTIDE SEQUENCE [LARGE SCALE GENOMIC DNA]</scope>
    <source>
        <strain evidence="1 2">AR-3-6</strain>
    </source>
</reference>
<evidence type="ECO:0000313" key="1">
    <source>
        <dbReference type="EMBL" id="TDE08687.1"/>
    </source>
</evidence>
<protein>
    <submittedName>
        <fullName evidence="1">Uncharacterized protein</fullName>
    </submittedName>
</protein>
<name>A0A4R5D7N9_9BACT</name>
<evidence type="ECO:0000313" key="2">
    <source>
        <dbReference type="Proteomes" id="UP000294850"/>
    </source>
</evidence>
<proteinExistence type="predicted"/>
<dbReference type="RefSeq" id="WP_131962680.1">
    <property type="nucleotide sequence ID" value="NZ_SMFL01000024.1"/>
</dbReference>
<keyword evidence="2" id="KW-1185">Reference proteome</keyword>